<dbReference type="EMBL" id="WQLB01000025">
    <property type="protein sequence ID" value="MVN88242.1"/>
    <property type="molecule type" value="Genomic_DNA"/>
</dbReference>
<proteinExistence type="predicted"/>
<dbReference type="Gene3D" id="3.40.50.1820">
    <property type="entry name" value="alpha/beta hydrolase"/>
    <property type="match status" value="1"/>
</dbReference>
<dbReference type="Proteomes" id="UP000483286">
    <property type="component" value="Unassembled WGS sequence"/>
</dbReference>
<gene>
    <name evidence="2" type="ORF">GO986_15960</name>
</gene>
<keyword evidence="2" id="KW-0378">Hydrolase</keyword>
<dbReference type="GO" id="GO:0016787">
    <property type="term" value="F:hydrolase activity"/>
    <property type="evidence" value="ECO:0007669"/>
    <property type="project" value="UniProtKB-KW"/>
</dbReference>
<dbReference type="PANTHER" id="PTHR37017">
    <property type="entry name" value="AB HYDROLASE-1 DOMAIN-CONTAINING PROTEIN-RELATED"/>
    <property type="match status" value="1"/>
</dbReference>
<evidence type="ECO:0000313" key="2">
    <source>
        <dbReference type="EMBL" id="MVN88242.1"/>
    </source>
</evidence>
<dbReference type="RefSeq" id="WP_157460301.1">
    <property type="nucleotide sequence ID" value="NZ_WQLB01000025.1"/>
</dbReference>
<feature type="domain" description="AB hydrolase-1" evidence="1">
    <location>
        <begin position="9"/>
        <end position="225"/>
    </location>
</feature>
<dbReference type="InterPro" id="IPR052897">
    <property type="entry name" value="Sec-Metab_Biosynth_Hydrolase"/>
</dbReference>
<comment type="caution">
    <text evidence="2">The sequence shown here is derived from an EMBL/GenBank/DDBJ whole genome shotgun (WGS) entry which is preliminary data.</text>
</comment>
<dbReference type="Pfam" id="PF12697">
    <property type="entry name" value="Abhydrolase_6"/>
    <property type="match status" value="1"/>
</dbReference>
<evidence type="ECO:0000259" key="1">
    <source>
        <dbReference type="Pfam" id="PF12697"/>
    </source>
</evidence>
<reference evidence="2 3" key="1">
    <citation type="submission" date="2019-12" db="EMBL/GenBank/DDBJ databases">
        <title>Deinococcus sp. HMF7620 Genome sequencing and assembly.</title>
        <authorList>
            <person name="Kang H."/>
            <person name="Kim H."/>
            <person name="Joh K."/>
        </authorList>
    </citation>
    <scope>NUCLEOTIDE SEQUENCE [LARGE SCALE GENOMIC DNA]</scope>
    <source>
        <strain evidence="2 3">HMF7620</strain>
    </source>
</reference>
<sequence length="246" mass="25818">MTASTPTTVLVHGAFTDGSYWAAVADRLLCAGMPVSVPENPLRGLKTDVEALLRSVRQIAGSVLLVGHGYGGAVVPHAAARIDNVLGQVLVASCGIEQGRSIAEIVADFPAPLVASATGSRLGPPGCTSELFIHADRFAEVFAADLSVGRSSVMAVSQRLVDSRAFSRPLAGPFAGQTCPNWCLVTTRDQVIHPEVQRAAARRLQATTTEVSASHAVALSQPETVTVFILKALEALERRRLSGQSI</sequence>
<dbReference type="AlphaFoldDB" id="A0A7C9M3E0"/>
<accession>A0A7C9M3E0</accession>
<organism evidence="2 3">
    <name type="scientific">Deinococcus arboris</name>
    <dbReference type="NCBI Taxonomy" id="2682977"/>
    <lineage>
        <taxon>Bacteria</taxon>
        <taxon>Thermotogati</taxon>
        <taxon>Deinococcota</taxon>
        <taxon>Deinococci</taxon>
        <taxon>Deinococcales</taxon>
        <taxon>Deinococcaceae</taxon>
        <taxon>Deinococcus</taxon>
    </lineage>
</organism>
<dbReference type="InterPro" id="IPR029058">
    <property type="entry name" value="AB_hydrolase_fold"/>
</dbReference>
<dbReference type="PANTHER" id="PTHR37017:SF11">
    <property type="entry name" value="ESTERASE_LIPASE_THIOESTERASE DOMAIN-CONTAINING PROTEIN"/>
    <property type="match status" value="1"/>
</dbReference>
<dbReference type="InterPro" id="IPR000073">
    <property type="entry name" value="AB_hydrolase_1"/>
</dbReference>
<dbReference type="SUPFAM" id="SSF53474">
    <property type="entry name" value="alpha/beta-Hydrolases"/>
    <property type="match status" value="1"/>
</dbReference>
<protein>
    <submittedName>
        <fullName evidence="2">Alpha/beta fold hydrolase</fullName>
    </submittedName>
</protein>
<name>A0A7C9M3E0_9DEIO</name>
<keyword evidence="3" id="KW-1185">Reference proteome</keyword>
<evidence type="ECO:0000313" key="3">
    <source>
        <dbReference type="Proteomes" id="UP000483286"/>
    </source>
</evidence>